<evidence type="ECO:0000256" key="2">
    <source>
        <dbReference type="ARBA" id="ARBA00004851"/>
    </source>
</evidence>
<feature type="domain" description="SLH" evidence="15">
    <location>
        <begin position="2125"/>
        <end position="2188"/>
    </location>
</feature>
<comment type="caution">
    <text evidence="17">The sequence shown here is derived from an EMBL/GenBank/DDBJ whole genome shotgun (WGS) entry which is preliminary data.</text>
</comment>
<dbReference type="InterPro" id="IPR001000">
    <property type="entry name" value="GH10_dom"/>
</dbReference>
<dbReference type="InterPro" id="IPR031158">
    <property type="entry name" value="GH10_AS"/>
</dbReference>
<dbReference type="Gene3D" id="3.20.20.80">
    <property type="entry name" value="Glycosidases"/>
    <property type="match status" value="1"/>
</dbReference>
<dbReference type="SMART" id="SM00060">
    <property type="entry name" value="FN3"/>
    <property type="match status" value="2"/>
</dbReference>
<evidence type="ECO:0000259" key="15">
    <source>
        <dbReference type="PROSITE" id="PS51272"/>
    </source>
</evidence>
<dbReference type="SUPFAM" id="SSF49785">
    <property type="entry name" value="Galactose-binding domain-like"/>
    <property type="match status" value="1"/>
</dbReference>
<organism evidence="17 18">
    <name type="scientific">Cohnella cellulosilytica</name>
    <dbReference type="NCBI Taxonomy" id="986710"/>
    <lineage>
        <taxon>Bacteria</taxon>
        <taxon>Bacillati</taxon>
        <taxon>Bacillota</taxon>
        <taxon>Bacilli</taxon>
        <taxon>Bacillales</taxon>
        <taxon>Paenibacillaceae</taxon>
        <taxon>Cohnella</taxon>
    </lineage>
</organism>
<comment type="similarity">
    <text evidence="12">Belongs to the glycosyl hydrolase 10 (cellulase F) family.</text>
</comment>
<dbReference type="InterPro" id="IPR003305">
    <property type="entry name" value="CenC_carb-bd"/>
</dbReference>
<dbReference type="Gene3D" id="2.60.120.260">
    <property type="entry name" value="Galactose-binding domain-like"/>
    <property type="match status" value="2"/>
</dbReference>
<dbReference type="EC" id="3.2.1.8" evidence="12"/>
<keyword evidence="6" id="KW-0677">Repeat</keyword>
<dbReference type="Pfam" id="PF22244">
    <property type="entry name" value="GCE_fung"/>
    <property type="match status" value="1"/>
</dbReference>
<dbReference type="InterPro" id="IPR001119">
    <property type="entry name" value="SLH_dom"/>
</dbReference>
<feature type="region of interest" description="Disordered" evidence="13">
    <location>
        <begin position="1837"/>
        <end position="1888"/>
    </location>
</feature>
<evidence type="ECO:0000256" key="11">
    <source>
        <dbReference type="PROSITE-ProRule" id="PRU10061"/>
    </source>
</evidence>
<dbReference type="Pfam" id="PF00041">
    <property type="entry name" value="fn3"/>
    <property type="match status" value="2"/>
</dbReference>
<keyword evidence="5" id="KW-0732">Signal</keyword>
<dbReference type="PROSITE" id="PS00591">
    <property type="entry name" value="GH10_1"/>
    <property type="match status" value="1"/>
</dbReference>
<dbReference type="InterPro" id="IPR029058">
    <property type="entry name" value="AB_hydrolase_fold"/>
</dbReference>
<keyword evidence="10 12" id="KW-0624">Polysaccharide degradation</keyword>
<evidence type="ECO:0000313" key="17">
    <source>
        <dbReference type="EMBL" id="MFC7153158.1"/>
    </source>
</evidence>
<keyword evidence="3" id="KW-0719">Serine esterase</keyword>
<feature type="compositionally biased region" description="Pro residues" evidence="13">
    <location>
        <begin position="1851"/>
        <end position="1860"/>
    </location>
</feature>
<dbReference type="SUPFAM" id="SSF53474">
    <property type="entry name" value="alpha/beta-Hydrolases"/>
    <property type="match status" value="1"/>
</dbReference>
<dbReference type="Pfam" id="PF00331">
    <property type="entry name" value="Glyco_hydro_10"/>
    <property type="match status" value="1"/>
</dbReference>
<evidence type="ECO:0000256" key="6">
    <source>
        <dbReference type="ARBA" id="ARBA00022737"/>
    </source>
</evidence>
<dbReference type="Proteomes" id="UP001596378">
    <property type="component" value="Unassembled WGS sequence"/>
</dbReference>
<dbReference type="PRINTS" id="PR00134">
    <property type="entry name" value="GLHYDRLASE10"/>
</dbReference>
<feature type="domain" description="SLH" evidence="15">
    <location>
        <begin position="2065"/>
        <end position="2124"/>
    </location>
</feature>
<feature type="domain" description="Fibronectin type-III" evidence="14">
    <location>
        <begin position="1755"/>
        <end position="1844"/>
    </location>
</feature>
<gene>
    <name evidence="17" type="ORF">ACFQMJ_31855</name>
</gene>
<evidence type="ECO:0000259" key="14">
    <source>
        <dbReference type="PROSITE" id="PS50853"/>
    </source>
</evidence>
<comment type="catalytic activity">
    <reaction evidence="1 12">
        <text>Endohydrolysis of (1-&gt;4)-beta-D-xylosidic linkages in xylans.</text>
        <dbReference type="EC" id="3.2.1.8"/>
    </reaction>
</comment>
<evidence type="ECO:0000256" key="10">
    <source>
        <dbReference type="ARBA" id="ARBA00023326"/>
    </source>
</evidence>
<evidence type="ECO:0000256" key="12">
    <source>
        <dbReference type="RuleBase" id="RU361174"/>
    </source>
</evidence>
<dbReference type="SUPFAM" id="SSF51445">
    <property type="entry name" value="(Trans)glycosidases"/>
    <property type="match status" value="1"/>
</dbReference>
<dbReference type="Pfam" id="PF00395">
    <property type="entry name" value="SLH"/>
    <property type="match status" value="3"/>
</dbReference>
<evidence type="ECO:0000313" key="18">
    <source>
        <dbReference type="Proteomes" id="UP001596378"/>
    </source>
</evidence>
<dbReference type="EMBL" id="JBHTAI010000030">
    <property type="protein sequence ID" value="MFC7153158.1"/>
    <property type="molecule type" value="Genomic_DNA"/>
</dbReference>
<dbReference type="PANTHER" id="PTHR31490">
    <property type="entry name" value="GLYCOSYL HYDROLASE"/>
    <property type="match status" value="1"/>
</dbReference>
<dbReference type="PROSITE" id="PS51760">
    <property type="entry name" value="GH10_2"/>
    <property type="match status" value="1"/>
</dbReference>
<accession>A0ABW2FJ21</accession>
<feature type="domain" description="SLH" evidence="15">
    <location>
        <begin position="2191"/>
        <end position="2248"/>
    </location>
</feature>
<reference evidence="18" key="1">
    <citation type="journal article" date="2019" name="Int. J. Syst. Evol. Microbiol.">
        <title>The Global Catalogue of Microorganisms (GCM) 10K type strain sequencing project: providing services to taxonomists for standard genome sequencing and annotation.</title>
        <authorList>
            <consortium name="The Broad Institute Genomics Platform"/>
            <consortium name="The Broad Institute Genome Sequencing Center for Infectious Disease"/>
            <person name="Wu L."/>
            <person name="Ma J."/>
        </authorList>
    </citation>
    <scope>NUCLEOTIDE SEQUENCE [LARGE SCALE GENOMIC DNA]</scope>
    <source>
        <strain evidence="18">KCTC 12907</strain>
    </source>
</reference>
<keyword evidence="4" id="KW-0858">Xylan degradation</keyword>
<feature type="active site" description="Nucleophile" evidence="11">
    <location>
        <position position="1671"/>
    </location>
</feature>
<dbReference type="CDD" id="cd00063">
    <property type="entry name" value="FN3"/>
    <property type="match status" value="2"/>
</dbReference>
<proteinExistence type="inferred from homology"/>
<evidence type="ECO:0000256" key="1">
    <source>
        <dbReference type="ARBA" id="ARBA00000681"/>
    </source>
</evidence>
<evidence type="ECO:0000256" key="9">
    <source>
        <dbReference type="ARBA" id="ARBA00023295"/>
    </source>
</evidence>
<evidence type="ECO:0000259" key="16">
    <source>
        <dbReference type="PROSITE" id="PS51760"/>
    </source>
</evidence>
<dbReference type="InterPro" id="IPR054579">
    <property type="entry name" value="GCE-like_dom"/>
</dbReference>
<evidence type="ECO:0000256" key="4">
    <source>
        <dbReference type="ARBA" id="ARBA00022651"/>
    </source>
</evidence>
<dbReference type="Gene3D" id="3.40.50.1820">
    <property type="entry name" value="alpha/beta hydrolase"/>
    <property type="match status" value="1"/>
</dbReference>
<dbReference type="Pfam" id="PF02018">
    <property type="entry name" value="CBM_4_9"/>
    <property type="match status" value="1"/>
</dbReference>
<dbReference type="InterPro" id="IPR044846">
    <property type="entry name" value="GH10"/>
</dbReference>
<dbReference type="SMART" id="SM00633">
    <property type="entry name" value="Glyco_10"/>
    <property type="match status" value="1"/>
</dbReference>
<name>A0ABW2FJ21_9BACL</name>
<dbReference type="InterPro" id="IPR008979">
    <property type="entry name" value="Galactose-bd-like_sf"/>
</dbReference>
<dbReference type="Gene3D" id="2.60.40.10">
    <property type="entry name" value="Immunoglobulins"/>
    <property type="match status" value="2"/>
</dbReference>
<feature type="domain" description="GH10" evidence="16">
    <location>
        <begin position="1401"/>
        <end position="1745"/>
    </location>
</feature>
<dbReference type="InterPro" id="IPR003961">
    <property type="entry name" value="FN3_dom"/>
</dbReference>
<comment type="pathway">
    <text evidence="2">Glycan degradation; xylan degradation.</text>
</comment>
<evidence type="ECO:0000256" key="13">
    <source>
        <dbReference type="SAM" id="MobiDB-lite"/>
    </source>
</evidence>
<evidence type="ECO:0000256" key="3">
    <source>
        <dbReference type="ARBA" id="ARBA00022487"/>
    </source>
</evidence>
<protein>
    <recommendedName>
        <fullName evidence="12">Beta-xylanase</fullName>
        <ecNumber evidence="12">3.2.1.8</ecNumber>
    </recommendedName>
</protein>
<feature type="domain" description="Fibronectin type-III" evidence="14">
    <location>
        <begin position="16"/>
        <end position="105"/>
    </location>
</feature>
<feature type="compositionally biased region" description="Low complexity" evidence="13">
    <location>
        <begin position="1839"/>
        <end position="1850"/>
    </location>
</feature>
<evidence type="ECO:0000256" key="5">
    <source>
        <dbReference type="ARBA" id="ARBA00022729"/>
    </source>
</evidence>
<dbReference type="InterPro" id="IPR017853">
    <property type="entry name" value="GH"/>
</dbReference>
<evidence type="ECO:0000256" key="7">
    <source>
        <dbReference type="ARBA" id="ARBA00022801"/>
    </source>
</evidence>
<dbReference type="RefSeq" id="WP_378047617.1">
    <property type="nucleotide sequence ID" value="NZ_JBHMDN010000014.1"/>
</dbReference>
<keyword evidence="8 12" id="KW-0119">Carbohydrate metabolism</keyword>
<evidence type="ECO:0000256" key="8">
    <source>
        <dbReference type="ARBA" id="ARBA00023277"/>
    </source>
</evidence>
<keyword evidence="7 12" id="KW-0378">Hydrolase</keyword>
<keyword evidence="9 12" id="KW-0326">Glycosidase</keyword>
<dbReference type="PROSITE" id="PS51272">
    <property type="entry name" value="SLH"/>
    <property type="match status" value="3"/>
</dbReference>
<sequence length="2248" mass="241870">MIESLDEDEIPLPPAVPADVSALAKSDSEIQISWTASDDAASYRVYRSDAADGDYDSINSATAAETAYDDGGLEANTTYFYKVTAVKDDLESEQSESVSATTFEEAAPAIGINYTATANGEADKTTSNAIRLIFEEPVPGLATSDITVSAGTANATKGALTAVDGSDDTEYDLEIGGVTIEGTVYLKITKDGVNDADRIVDVHSVPITYNVANIGGTAFVRDSTAIRLTFNKAVADLSPDDILLSAGTPAAVSNYATASAEKGSLTQVSGTVYELALANVTRTGTLGVRIEKTGIETVQKNVIVNAKVDKTALQPMPPRDYFPRNIYDLPKSTGLNDLFKFLNPDAGTDGRVENEADWSERRGELRDLIQYYYYGRKYPTPKSAITINAQTNQINVTINDNGRNATGSLGSVTVPSGTAPAGGWPVIIAFGFGQTAMATQNGYAVISVSNWGGSRTGNYYNLYPFNPYEYDFNTGSIMTAAWTVSRIIDAMEISAEANGGTNQWNINPRKSITTGVSINGKYALMSAAMDDRVGAAAPVDSGQSGVSSFRYIAEGKLFYYNSPLDRIYRRNQKGLNSIQYSGESFWMGLGTAAGFHLQTDMDYLPFDSHAVEALMAPRPLIAFAADNNFDWTTPPASVTAISAAKEVYEFLGSDNIAVRVRDGAHAIQDRDVPFMIAVMDKEFGGKSLEVRDLYPSSNPPSYGIGTYDNISDMTIYPYDFDSSYIQWSRPGKYTLWAENEIVTEGVPATIKVHSDDTKVKLTILDADNKPTEASWTADVAGGIAVFDLTEQQVKVGRYEITTVGTAKDRKTIYFQGVDLATALRHGTARNDNGAAVMYGFTSKINKGLVEVYADGSRLTQSFQEDTEQAWILNYGVTTNPNENNNIPNSAFNIITLKKLQMEAMPGSTFEISIDKSKLASSQETVSWNASAAVQKIGPQPNWPPYPNSLTDDGSRPLLPETTTNFKAAVAFSLNEKADLAAGGTLKVTSSEPMYKGDFGIGFDFSDDFALRWADDGKSVEVTFNNVTKARGDVCNVYIMRLSDAAGNLIAAPIRHSFILEPSSDVLYNEGFESGNTLQQNGDVTFARTQEYAAAGSSSLKVAPTAANNYSGVALRNSSLTTPMLPGGKYKLTAKALSAKNATLGVRVETKDSAGADTYGSVGKATVTLTAGQWADVAMEFTVPADHQSVSAIVFHNDAQIPDFTFYLDEVKLQLLSSPEPGEEPEIRELLRFDFDDEAEQGNLFTSAASSKLEWMNETGAGRSDDTALKITHINGTSYTSADNAVRLTLDEPLPAGGVYNISAWFYAPAAGNEGKGVLTGPGVVLNQDYANSAYKLPSSPGTLPIGEWKEVNVQTPLMERPLQSIDFRLVVNDAANHADVWRIDHIVISQVGDLKEIPKWDLTLPSIADTYKNDFLIGNVMSPAQTTDAENTAMYKHHYSIMTPENDMKPQYLSSANGVYSYANADTLVDWAQANNIKVHGHTLVWHSQSAPWLTTGTDNGPLTRAEAKANMEQYIGNVAGHFKGKVVSWDVVNEAFDGGSGLPADWKIVLRKDSPWYKAYANGADESRGESGADYIYDAFVLARLADPGATLYYNDYNETVAWKREAMALMAEELNEKWKTDERNAEPGRLLVEGIGMQAHYWIESLDPDTVEASIARFIQAGVKVSVTELDIPSTGTLTEEKMALQAELYAKLFVIYKKYASSIERVTFWGKADSQSWRASGSPLLFDKLLAAKPAFYAVIDPEGYLHLSPAAPTAVSAQAKSSSEIEVSWTASDRANGYNVYRSSSVDGSYSKINTQLVTETKFRSGGLSASTTYYYKVAAVNEAGESVLSAAAHATTGSRGTTSPGNPSPSAPSGPSPAEQTPAKPGEVNAEVDSGGNAKASVTADDMKKALPEAEAGTLKLQVQGVENANRVTVSIPVDQVNAAEEAGIKRIEIFAGLASVQLPVSLFEGAAGGVVELTITKVDNSTLSPEARARVGSNAVYDFSLSVDGRQLADFGQGQTVRVAIPYELKPGENPNQIVIYYLSDDGKPEVIKNGRYNKDTGMAEFSAKHFSQYAAVANPVTFRDTKAIAWASDSIDGLAARGIVNGMTKDSFAPANSVTRAEFIHMLMLTLDLSQANATSTFSDVKEGAWYYSSVAAAQRLGIVNGLTDGSFGVGDKITRQEMALMAYRAIREAGIALNEEKAASALHDAQDIASYAKDAVSAMHQAGIINGVGGDRFDPKGTATRAQAAVILYQLLMKSL</sequence>
<dbReference type="InterPro" id="IPR013783">
    <property type="entry name" value="Ig-like_fold"/>
</dbReference>
<keyword evidence="18" id="KW-1185">Reference proteome</keyword>
<dbReference type="PROSITE" id="PS50853">
    <property type="entry name" value="FN3"/>
    <property type="match status" value="2"/>
</dbReference>
<dbReference type="PANTHER" id="PTHR31490:SF90">
    <property type="entry name" value="ENDO-1,4-BETA-XYLANASE A"/>
    <property type="match status" value="1"/>
</dbReference>
<dbReference type="InterPro" id="IPR036116">
    <property type="entry name" value="FN3_sf"/>
</dbReference>
<dbReference type="SUPFAM" id="SSF49265">
    <property type="entry name" value="Fibronectin type III"/>
    <property type="match status" value="2"/>
</dbReference>